<keyword evidence="5" id="KW-1185">Reference proteome</keyword>
<comment type="caution">
    <text evidence="4">The sequence shown here is derived from an EMBL/GenBank/DDBJ whole genome shotgun (WGS) entry which is preliminary data.</text>
</comment>
<evidence type="ECO:0000256" key="1">
    <source>
        <dbReference type="ARBA" id="ARBA00022679"/>
    </source>
</evidence>
<dbReference type="InterPro" id="IPR043519">
    <property type="entry name" value="NT_sf"/>
</dbReference>
<proteinExistence type="predicted"/>
<dbReference type="Pfam" id="PF01909">
    <property type="entry name" value="NTP_transf_2"/>
    <property type="match status" value="1"/>
</dbReference>
<gene>
    <name evidence="4" type="ORF">ACFP2T_30930</name>
</gene>
<dbReference type="Pfam" id="PF13427">
    <property type="entry name" value="AadA_C"/>
    <property type="match status" value="1"/>
</dbReference>
<dbReference type="Proteomes" id="UP001596203">
    <property type="component" value="Unassembled WGS sequence"/>
</dbReference>
<dbReference type="RefSeq" id="WP_377427927.1">
    <property type="nucleotide sequence ID" value="NZ_JBHSPR010000032.1"/>
</dbReference>
<sequence>MPPPQAQQVLDSYLAIVDTELPGQLEGLYLVGSVALDDFQPGASDVDFVAVTADPLSEEAEAAVARTHAAVSRRHARPHFDGFYVTWRDLAADPSLAESALDAHEGRVRRRGPGGCDPVAWHTLAGHGVPVRGPRREDVEVWTDRRTLAAWTHRNLDDYWRVWLDRSSRLGSRPGLVGLTSWGAVWGVLGVSRLHYTLATGEITSKTGAGRYARKAFDPRWRPIVDECLRIRCDGRDGRGTDGNGGTYRSAFARRRDMLGFVAMAIDDAHRIG</sequence>
<dbReference type="SUPFAM" id="SSF81301">
    <property type="entry name" value="Nucleotidyltransferase"/>
    <property type="match status" value="1"/>
</dbReference>
<protein>
    <submittedName>
        <fullName evidence="4">Aminoglycoside adenylyltransferase domain-containing protein</fullName>
    </submittedName>
</protein>
<feature type="domain" description="Adenylyltransferase AadA C-terminal" evidence="3">
    <location>
        <begin position="184"/>
        <end position="233"/>
    </location>
</feature>
<feature type="domain" description="Polymerase nucleotidyl transferase" evidence="2">
    <location>
        <begin position="20"/>
        <end position="60"/>
    </location>
</feature>
<dbReference type="EMBL" id="JBHSPR010000032">
    <property type="protein sequence ID" value="MFC6020574.1"/>
    <property type="molecule type" value="Genomic_DNA"/>
</dbReference>
<dbReference type="InterPro" id="IPR002934">
    <property type="entry name" value="Polymerase_NTP_transf_dom"/>
</dbReference>
<dbReference type="InterPro" id="IPR025184">
    <property type="entry name" value="AadA_C"/>
</dbReference>
<evidence type="ECO:0000313" key="5">
    <source>
        <dbReference type="Proteomes" id="UP001596203"/>
    </source>
</evidence>
<accession>A0ABW1KHZ4</accession>
<reference evidence="5" key="1">
    <citation type="journal article" date="2019" name="Int. J. Syst. Evol. Microbiol.">
        <title>The Global Catalogue of Microorganisms (GCM) 10K type strain sequencing project: providing services to taxonomists for standard genome sequencing and annotation.</title>
        <authorList>
            <consortium name="The Broad Institute Genomics Platform"/>
            <consortium name="The Broad Institute Genome Sequencing Center for Infectious Disease"/>
            <person name="Wu L."/>
            <person name="Ma J."/>
        </authorList>
    </citation>
    <scope>NUCLEOTIDE SEQUENCE [LARGE SCALE GENOMIC DNA]</scope>
    <source>
        <strain evidence="5">ZS-35-S2</strain>
    </source>
</reference>
<evidence type="ECO:0000259" key="2">
    <source>
        <dbReference type="Pfam" id="PF01909"/>
    </source>
</evidence>
<keyword evidence="4" id="KW-0548">Nucleotidyltransferase</keyword>
<organism evidence="4 5">
    <name type="scientific">Plantactinospora solaniradicis</name>
    <dbReference type="NCBI Taxonomy" id="1723736"/>
    <lineage>
        <taxon>Bacteria</taxon>
        <taxon>Bacillati</taxon>
        <taxon>Actinomycetota</taxon>
        <taxon>Actinomycetes</taxon>
        <taxon>Micromonosporales</taxon>
        <taxon>Micromonosporaceae</taxon>
        <taxon>Plantactinospora</taxon>
    </lineage>
</organism>
<evidence type="ECO:0000259" key="3">
    <source>
        <dbReference type="Pfam" id="PF13427"/>
    </source>
</evidence>
<keyword evidence="1" id="KW-0808">Transferase</keyword>
<evidence type="ECO:0000313" key="4">
    <source>
        <dbReference type="EMBL" id="MFC6020574.1"/>
    </source>
</evidence>
<dbReference type="GO" id="GO:0016779">
    <property type="term" value="F:nucleotidyltransferase activity"/>
    <property type="evidence" value="ECO:0007669"/>
    <property type="project" value="UniProtKB-KW"/>
</dbReference>
<name>A0ABW1KHZ4_9ACTN</name>